<feature type="region of interest" description="Disordered" evidence="1">
    <location>
        <begin position="239"/>
        <end position="271"/>
    </location>
</feature>
<reference evidence="2" key="1">
    <citation type="submission" date="2023-03" db="EMBL/GenBank/DDBJ databases">
        <authorList>
            <person name="Julca I."/>
        </authorList>
    </citation>
    <scope>NUCLEOTIDE SEQUENCE</scope>
</reference>
<dbReference type="AlphaFoldDB" id="A0AAV1E3Z3"/>
<gene>
    <name evidence="2" type="ORF">OLC1_LOCUS21568</name>
</gene>
<feature type="region of interest" description="Disordered" evidence="1">
    <location>
        <begin position="1"/>
        <end position="89"/>
    </location>
</feature>
<organism evidence="2 3">
    <name type="scientific">Oldenlandia corymbosa var. corymbosa</name>
    <dbReference type="NCBI Taxonomy" id="529605"/>
    <lineage>
        <taxon>Eukaryota</taxon>
        <taxon>Viridiplantae</taxon>
        <taxon>Streptophyta</taxon>
        <taxon>Embryophyta</taxon>
        <taxon>Tracheophyta</taxon>
        <taxon>Spermatophyta</taxon>
        <taxon>Magnoliopsida</taxon>
        <taxon>eudicotyledons</taxon>
        <taxon>Gunneridae</taxon>
        <taxon>Pentapetalae</taxon>
        <taxon>asterids</taxon>
        <taxon>lamiids</taxon>
        <taxon>Gentianales</taxon>
        <taxon>Rubiaceae</taxon>
        <taxon>Rubioideae</taxon>
        <taxon>Spermacoceae</taxon>
        <taxon>Hedyotis-Oldenlandia complex</taxon>
        <taxon>Oldenlandia</taxon>
    </lineage>
</organism>
<sequence length="271" mass="30147">MSSGNSDDDTSRMKLVAEKIKGKKKRRAIARESDKGSFLKRSKTHTSPDKEIEETTQTEETIPPATEKEARAEKETGPSTRPSFVKKVKRPTEGNVTILQPRALPPHFTPLTILLPSSALCWKSLLPGLTEADGLKLMTVVMMNHAKRSRDLRRELEEAQAERDPVVTEKWALKERNQQLQAKEAELASGLCKLSIDQLPLWEPLCEALSKMSSPECITSFPGDVAPVFSRGRGEELAIPEVFDEDFGIDLEEDEDETTEEDDTGNSGAKD</sequence>
<name>A0AAV1E3Z3_OLDCO</name>
<evidence type="ECO:0000313" key="3">
    <source>
        <dbReference type="Proteomes" id="UP001161247"/>
    </source>
</evidence>
<feature type="compositionally biased region" description="Basic and acidic residues" evidence="1">
    <location>
        <begin position="66"/>
        <end position="76"/>
    </location>
</feature>
<accession>A0AAV1E3Z3</accession>
<feature type="compositionally biased region" description="Acidic residues" evidence="1">
    <location>
        <begin position="242"/>
        <end position="264"/>
    </location>
</feature>
<keyword evidence="3" id="KW-1185">Reference proteome</keyword>
<protein>
    <submittedName>
        <fullName evidence="2">OLC1v1015778C1</fullName>
    </submittedName>
</protein>
<feature type="compositionally biased region" description="Basic and acidic residues" evidence="1">
    <location>
        <begin position="9"/>
        <end position="20"/>
    </location>
</feature>
<dbReference type="Proteomes" id="UP001161247">
    <property type="component" value="Chromosome 8"/>
</dbReference>
<proteinExistence type="predicted"/>
<evidence type="ECO:0000313" key="2">
    <source>
        <dbReference type="EMBL" id="CAI9114951.1"/>
    </source>
</evidence>
<dbReference type="EMBL" id="OX459125">
    <property type="protein sequence ID" value="CAI9114951.1"/>
    <property type="molecule type" value="Genomic_DNA"/>
</dbReference>
<evidence type="ECO:0000256" key="1">
    <source>
        <dbReference type="SAM" id="MobiDB-lite"/>
    </source>
</evidence>